<evidence type="ECO:0000259" key="3">
    <source>
        <dbReference type="Pfam" id="PF00732"/>
    </source>
</evidence>
<proteinExistence type="inferred from homology"/>
<dbReference type="EMBL" id="CP134186">
    <property type="protein sequence ID" value="WPA99466.1"/>
    <property type="molecule type" value="Genomic_DNA"/>
</dbReference>
<organism evidence="5 7">
    <name type="scientific">Cercospora beticola</name>
    <name type="common">Sugarbeet leaf spot fungus</name>
    <dbReference type="NCBI Taxonomy" id="122368"/>
    <lineage>
        <taxon>Eukaryota</taxon>
        <taxon>Fungi</taxon>
        <taxon>Dikarya</taxon>
        <taxon>Ascomycota</taxon>
        <taxon>Pezizomycotina</taxon>
        <taxon>Dothideomycetes</taxon>
        <taxon>Dothideomycetidae</taxon>
        <taxon>Mycosphaerellales</taxon>
        <taxon>Mycosphaerellaceae</taxon>
        <taxon>Cercospora</taxon>
    </lineage>
</organism>
<dbReference type="OrthoDB" id="269227at2759"/>
<accession>A0A2G5I219</accession>
<feature type="domain" description="Glucose-methanol-choline oxidoreductase C-terminal" evidence="4">
    <location>
        <begin position="431"/>
        <end position="560"/>
    </location>
</feature>
<feature type="chain" id="PRO_5013740932" evidence="2">
    <location>
        <begin position="22"/>
        <end position="578"/>
    </location>
</feature>
<dbReference type="PANTHER" id="PTHR11552">
    <property type="entry name" value="GLUCOSE-METHANOL-CHOLINE GMC OXIDOREDUCTASE"/>
    <property type="match status" value="1"/>
</dbReference>
<name>A0A2G5I219_CERBT</name>
<dbReference type="SUPFAM" id="SSF51905">
    <property type="entry name" value="FAD/NAD(P)-binding domain"/>
    <property type="match status" value="1"/>
</dbReference>
<evidence type="ECO:0000313" key="7">
    <source>
        <dbReference type="Proteomes" id="UP000230605"/>
    </source>
</evidence>
<keyword evidence="8" id="KW-1185">Reference proteome</keyword>
<dbReference type="GO" id="GO:0016614">
    <property type="term" value="F:oxidoreductase activity, acting on CH-OH group of donors"/>
    <property type="evidence" value="ECO:0007669"/>
    <property type="project" value="InterPro"/>
</dbReference>
<evidence type="ECO:0000313" key="8">
    <source>
        <dbReference type="Proteomes" id="UP001302367"/>
    </source>
</evidence>
<dbReference type="InterPro" id="IPR012132">
    <property type="entry name" value="GMC_OxRdtase"/>
</dbReference>
<reference evidence="6 8" key="2">
    <citation type="submission" date="2023-09" db="EMBL/GenBank/DDBJ databases">
        <title>Complete-Gapless Cercospora beticola genome.</title>
        <authorList>
            <person name="Wyatt N.A."/>
            <person name="Spanner R.E."/>
            <person name="Bolton M.D."/>
        </authorList>
    </citation>
    <scope>NUCLEOTIDE SEQUENCE [LARGE SCALE GENOMIC DNA]</scope>
    <source>
        <strain evidence="6">Cb09-40</strain>
    </source>
</reference>
<evidence type="ECO:0000256" key="1">
    <source>
        <dbReference type="ARBA" id="ARBA00010790"/>
    </source>
</evidence>
<evidence type="ECO:0000313" key="5">
    <source>
        <dbReference type="EMBL" id="PIA98810.1"/>
    </source>
</evidence>
<dbReference type="Pfam" id="PF00732">
    <property type="entry name" value="GMC_oxred_N"/>
    <property type="match status" value="1"/>
</dbReference>
<dbReference type="AlphaFoldDB" id="A0A2G5I219"/>
<dbReference type="InterPro" id="IPR007867">
    <property type="entry name" value="GMC_OxRtase_C"/>
</dbReference>
<dbReference type="Gene3D" id="3.30.560.10">
    <property type="entry name" value="Glucose Oxidase, domain 3"/>
    <property type="match status" value="1"/>
</dbReference>
<dbReference type="InterPro" id="IPR036188">
    <property type="entry name" value="FAD/NAD-bd_sf"/>
</dbReference>
<dbReference type="EMBL" id="LKMD01000101">
    <property type="protein sequence ID" value="PIA98810.1"/>
    <property type="molecule type" value="Genomic_DNA"/>
</dbReference>
<evidence type="ECO:0000313" key="6">
    <source>
        <dbReference type="EMBL" id="WPA99466.1"/>
    </source>
</evidence>
<gene>
    <name evidence="5" type="ORF">CB0940_02336</name>
    <name evidence="6" type="ORF">RHO25_004083</name>
</gene>
<dbReference type="PIRSF" id="PIRSF000137">
    <property type="entry name" value="Alcohol_oxidase"/>
    <property type="match status" value="1"/>
</dbReference>
<dbReference type="PANTHER" id="PTHR11552:SF111">
    <property type="entry name" value="GLUCOSE-METHANOL-CHOLINE OXIDOREDUCTASE N-TERMINAL DOMAIN-CONTAINING PROTEIN"/>
    <property type="match status" value="1"/>
</dbReference>
<evidence type="ECO:0000259" key="4">
    <source>
        <dbReference type="Pfam" id="PF05199"/>
    </source>
</evidence>
<evidence type="ECO:0000256" key="2">
    <source>
        <dbReference type="SAM" id="SignalP"/>
    </source>
</evidence>
<sequence>MFLNLNAVGFLSLCLTNVVSARPARNARTNYVLVGAGPAGFVLAEHLTRDPDVNVVLLEVATNGDDTADVYVPGNLFNIFDSVWYYLSQPDPTLNGAQPDSAQGRLVGGGTAVNAMLHCRGSASVFDEWAEISGNEGLSWGNILEAFKETTHWTDALEADYEQQVNTSSFGNGPVEVTRQRDEFPFDNPFVDTIATNHNLQEIDFASGGGIGVTKGLVTIRASNSTRSYAYNTFGYLANTRPNFQLITNAWASKIEFDGKTATSVTYHDTVTNTTHTLSADEIIVTAGTINSAQLLMLSGVGPADQLEELGIEVVEDIPGIGSNLMDHHFAVIQYNTTEEQPTRWKYENNATWAAEQDALWIASGDGVLGTDWGDAMGAIRLPDSVFEGTGDFYTKLPADRPHIAYIYSNVGTQPEPNATALTVWAAMVQPESRGNVTLATTDYRDPPLIYANFWATPGEKALIKAGYQEARKMFSAPGLQEVIPAETFPGTNVTEANDVWEAIIETSRSWHHQSGTVSLGSVLDANWRVKGLKGLRVVGAASIPQIPTCPVQASVYALAKVAASDIATADGISGTAY</sequence>
<dbReference type="SUPFAM" id="SSF54373">
    <property type="entry name" value="FAD-linked reductases, C-terminal domain"/>
    <property type="match status" value="1"/>
</dbReference>
<dbReference type="GO" id="GO:0050660">
    <property type="term" value="F:flavin adenine dinucleotide binding"/>
    <property type="evidence" value="ECO:0007669"/>
    <property type="project" value="InterPro"/>
</dbReference>
<feature type="signal peptide" evidence="2">
    <location>
        <begin position="1"/>
        <end position="21"/>
    </location>
</feature>
<dbReference type="Proteomes" id="UP001302367">
    <property type="component" value="Chromosome 3"/>
</dbReference>
<protein>
    <submittedName>
        <fullName evidence="5">Oxygen-dependent choline dehydrogenase</fullName>
    </submittedName>
</protein>
<keyword evidence="2" id="KW-0732">Signal</keyword>
<dbReference type="Gene3D" id="3.50.50.60">
    <property type="entry name" value="FAD/NAD(P)-binding domain"/>
    <property type="match status" value="1"/>
</dbReference>
<reference evidence="5 7" key="1">
    <citation type="submission" date="2015-10" db="EMBL/GenBank/DDBJ databases">
        <title>The cercosporin biosynthetic gene cluster was horizontally transferred to several fungal lineages and shown to be expanded in Cercospora beticola based on microsynteny with recipient genomes.</title>
        <authorList>
            <person name="De Jonge R."/>
            <person name="Ebert M.K."/>
            <person name="Suttle J.C."/>
            <person name="Jurick Ii W.M."/>
            <person name="Secor G.A."/>
            <person name="Thomma B.P."/>
            <person name="Van De Peer Y."/>
            <person name="Bolton M.D."/>
        </authorList>
    </citation>
    <scope>NUCLEOTIDE SEQUENCE [LARGE SCALE GENOMIC DNA]</scope>
    <source>
        <strain evidence="5 7">09-40</strain>
    </source>
</reference>
<feature type="domain" description="Glucose-methanol-choline oxidoreductase N-terminal" evidence="3">
    <location>
        <begin position="101"/>
        <end position="328"/>
    </location>
</feature>
<comment type="similarity">
    <text evidence="1">Belongs to the GMC oxidoreductase family.</text>
</comment>
<dbReference type="InterPro" id="IPR000172">
    <property type="entry name" value="GMC_OxRdtase_N"/>
</dbReference>
<dbReference type="Proteomes" id="UP000230605">
    <property type="component" value="Chromosome 3"/>
</dbReference>
<dbReference type="Pfam" id="PF05199">
    <property type="entry name" value="GMC_oxred_C"/>
    <property type="match status" value="1"/>
</dbReference>